<gene>
    <name evidence="8" type="ORF">QR680_001697</name>
</gene>
<dbReference type="InterPro" id="IPR022284">
    <property type="entry name" value="GPAT/DHAPAT"/>
</dbReference>
<accession>A0AA39LGG8</accession>
<keyword evidence="6" id="KW-1133">Transmembrane helix</keyword>
<keyword evidence="9" id="KW-1185">Reference proteome</keyword>
<dbReference type="GO" id="GO:0004366">
    <property type="term" value="F:glycerol-3-phosphate O-acyltransferase activity"/>
    <property type="evidence" value="ECO:0007669"/>
    <property type="project" value="TreeGrafter"/>
</dbReference>
<keyword evidence="5" id="KW-0012">Acyltransferase</keyword>
<dbReference type="Proteomes" id="UP001175271">
    <property type="component" value="Unassembled WGS sequence"/>
</dbReference>
<dbReference type="GO" id="GO:0008654">
    <property type="term" value="P:phospholipid biosynthetic process"/>
    <property type="evidence" value="ECO:0007669"/>
    <property type="project" value="TreeGrafter"/>
</dbReference>
<dbReference type="GO" id="GO:0019432">
    <property type="term" value="P:triglyceride biosynthetic process"/>
    <property type="evidence" value="ECO:0007669"/>
    <property type="project" value="TreeGrafter"/>
</dbReference>
<evidence type="ECO:0000313" key="9">
    <source>
        <dbReference type="Proteomes" id="UP001175271"/>
    </source>
</evidence>
<feature type="transmembrane region" description="Helical" evidence="6">
    <location>
        <begin position="34"/>
        <end position="52"/>
    </location>
</feature>
<dbReference type="CDD" id="cd07993">
    <property type="entry name" value="LPLAT_DHAPAT-like"/>
    <property type="match status" value="1"/>
</dbReference>
<dbReference type="AlphaFoldDB" id="A0AA39LGG8"/>
<dbReference type="Pfam" id="PF10272">
    <property type="entry name" value="Tmpp129"/>
    <property type="match status" value="1"/>
</dbReference>
<sequence>MVIHISMIPGCFGALHFNGSAEIFTANPKTAIQFVAYAVVLFAIAAYSYVFYLSQNAYFHHPLMRNLRKFSGNVDQIVRSVNSESRSLANLYVRLVGYTRLLITESWVIKVSNYTVTFIPTSNVEVQAIEAHMAPCPPLHGGAVQFVNVLFKSNLHNIEFSVRVNSVLLTDIRERIDRPIQVADDVVLYRTISDRFVSAFADVVNRNPPLLLSDRAFGDLELCLGCSSSSANVKLSKHCLDVPHEHPNCEDCQCRPMWCVTCMARVFAAKQNKDNTETWLSDMEKNASCPEYVDWLREIEKIGGEFSWITASKDFPRNISENPNPKQRSTAEINDAVLKSHRVQAAIIQVSDETQCSREEVEAQARDVLLTMAHSFSMAAVRPIGYAVVKVIKTLFDSVFVNMKELAEVRNTVKKDPVVFMPTHNSYVDFLLLSLLCFDQNITLPAIAAGADFMQTKLMGEALRRCGAFFIRRSFGQDALYWALFTEYVQTHLINADRPIEFFVEGTRSRTSKSLHPKFGLLQVLLEPYLRGQVFDIVIVPVSMSYDKILEEFLYAYELLGFPKPKESTSGLLKARRILSRKFGRIYMTFGKPVSVREYFGSALHRSAFVCQPDSQFVLSEREKRAIRVFGHKIIETHNDNRVVGVWPYACVLIQQMIENRRRNGNKDKAIVYQELLIRLKHFVDLCSRLGVKVQIAESVEEDLRYYSSLHHDVFSFVPSPYGTDECLVVKEQEVVNGTHIDKAFLQDAVSDVLVSNYANLAIPHLIDISLLSLVLLHSSRHEASITFRNLRSIFMREFVYVPGTEEFLFGKAQERMLAAKMITVKKADCGENVNIEEFAAASQLAEIVKPYVSVYLYAIKVLMAIPLPPFSLQEAIRRIQIGISSYIQDKKSVAALKPSNISLDMIKNILHSLLDAGALKRTKGGIELNCEELLVIAGILQSVCEENAEFSTRYYPKL</sequence>
<keyword evidence="3" id="KW-0808">Transferase</keyword>
<evidence type="ECO:0000256" key="1">
    <source>
        <dbReference type="ARBA" id="ARBA00004184"/>
    </source>
</evidence>
<dbReference type="GO" id="GO:0016567">
    <property type="term" value="P:protein ubiquitination"/>
    <property type="evidence" value="ECO:0007669"/>
    <property type="project" value="InterPro"/>
</dbReference>
<evidence type="ECO:0000313" key="8">
    <source>
        <dbReference type="EMBL" id="KAK0396377.1"/>
    </source>
</evidence>
<dbReference type="GO" id="GO:0012505">
    <property type="term" value="C:endomembrane system"/>
    <property type="evidence" value="ECO:0007669"/>
    <property type="project" value="UniProtKB-SubCell"/>
</dbReference>
<evidence type="ECO:0000256" key="2">
    <source>
        <dbReference type="ARBA" id="ARBA00007937"/>
    </source>
</evidence>
<evidence type="ECO:0000256" key="6">
    <source>
        <dbReference type="SAM" id="Phobius"/>
    </source>
</evidence>
<evidence type="ECO:0000256" key="3">
    <source>
        <dbReference type="ARBA" id="ARBA00022679"/>
    </source>
</evidence>
<evidence type="ECO:0000256" key="5">
    <source>
        <dbReference type="ARBA" id="ARBA00023315"/>
    </source>
</evidence>
<dbReference type="PANTHER" id="PTHR12563">
    <property type="entry name" value="GLYCEROL-3-PHOSPHATE ACYLTRANSFERASE"/>
    <property type="match status" value="1"/>
</dbReference>
<comment type="subcellular location">
    <subcellularLocation>
        <location evidence="1">Endomembrane system</location>
        <topology evidence="1">Peripheral membrane protein</topology>
    </subcellularLocation>
</comment>
<evidence type="ECO:0000256" key="4">
    <source>
        <dbReference type="ARBA" id="ARBA00023136"/>
    </source>
</evidence>
<dbReference type="GO" id="GO:0006631">
    <property type="term" value="P:fatty acid metabolic process"/>
    <property type="evidence" value="ECO:0007669"/>
    <property type="project" value="TreeGrafter"/>
</dbReference>
<dbReference type="Pfam" id="PF19277">
    <property type="entry name" value="GPAT_C"/>
    <property type="match status" value="1"/>
</dbReference>
<evidence type="ECO:0000259" key="7">
    <source>
        <dbReference type="SMART" id="SM00563"/>
    </source>
</evidence>
<dbReference type="GO" id="GO:0031966">
    <property type="term" value="C:mitochondrial membrane"/>
    <property type="evidence" value="ECO:0007669"/>
    <property type="project" value="TreeGrafter"/>
</dbReference>
<dbReference type="SMART" id="SM00563">
    <property type="entry name" value="PlsC"/>
    <property type="match status" value="1"/>
</dbReference>
<dbReference type="InterPro" id="IPR002123">
    <property type="entry name" value="Plipid/glycerol_acylTrfase"/>
</dbReference>
<dbReference type="InterPro" id="IPR045520">
    <property type="entry name" value="GPAT/DHAPAT_C"/>
</dbReference>
<dbReference type="GO" id="GO:0005778">
    <property type="term" value="C:peroxisomal membrane"/>
    <property type="evidence" value="ECO:0007669"/>
    <property type="project" value="TreeGrafter"/>
</dbReference>
<dbReference type="InterPro" id="IPR041728">
    <property type="entry name" value="GPAT/DHAPAT_LPLAT"/>
</dbReference>
<keyword evidence="6" id="KW-0812">Transmembrane</keyword>
<dbReference type="GO" id="GO:0016287">
    <property type="term" value="F:glycerone-phosphate O-acyltransferase activity"/>
    <property type="evidence" value="ECO:0007669"/>
    <property type="project" value="TreeGrafter"/>
</dbReference>
<comment type="similarity">
    <text evidence="2">Belongs to the GPAT/DAPAT family.</text>
</comment>
<dbReference type="SUPFAM" id="SSF69593">
    <property type="entry name" value="Glycerol-3-phosphate (1)-acyltransferase"/>
    <property type="match status" value="1"/>
</dbReference>
<keyword evidence="4 6" id="KW-0472">Membrane</keyword>
<feature type="domain" description="Phospholipid/glycerol acyltransferase" evidence="7">
    <location>
        <begin position="418"/>
        <end position="547"/>
    </location>
</feature>
<organism evidence="8 9">
    <name type="scientific">Steinernema hermaphroditum</name>
    <dbReference type="NCBI Taxonomy" id="289476"/>
    <lineage>
        <taxon>Eukaryota</taxon>
        <taxon>Metazoa</taxon>
        <taxon>Ecdysozoa</taxon>
        <taxon>Nematoda</taxon>
        <taxon>Chromadorea</taxon>
        <taxon>Rhabditida</taxon>
        <taxon>Tylenchina</taxon>
        <taxon>Panagrolaimomorpha</taxon>
        <taxon>Strongyloidoidea</taxon>
        <taxon>Steinernematidae</taxon>
        <taxon>Steinernema</taxon>
    </lineage>
</organism>
<protein>
    <recommendedName>
        <fullName evidence="7">Phospholipid/glycerol acyltransferase domain-containing protein</fullName>
    </recommendedName>
</protein>
<dbReference type="InterPro" id="IPR018801">
    <property type="entry name" value="TM129"/>
</dbReference>
<dbReference type="Pfam" id="PF01553">
    <property type="entry name" value="Acyltransferase"/>
    <property type="match status" value="1"/>
</dbReference>
<reference evidence="8" key="1">
    <citation type="submission" date="2023-06" db="EMBL/GenBank/DDBJ databases">
        <title>Genomic analysis of the entomopathogenic nematode Steinernema hermaphroditum.</title>
        <authorList>
            <person name="Schwarz E.M."/>
            <person name="Heppert J.K."/>
            <person name="Baniya A."/>
            <person name="Schwartz H.T."/>
            <person name="Tan C.-H."/>
            <person name="Antoshechkin I."/>
            <person name="Sternberg P.W."/>
            <person name="Goodrich-Blair H."/>
            <person name="Dillman A.R."/>
        </authorList>
    </citation>
    <scope>NUCLEOTIDE SEQUENCE</scope>
    <source>
        <strain evidence="8">PS9179</strain>
        <tissue evidence="8">Whole animal</tissue>
    </source>
</reference>
<name>A0AA39LGG8_9BILA</name>
<proteinExistence type="inferred from homology"/>
<dbReference type="GO" id="GO:0008611">
    <property type="term" value="P:ether lipid biosynthetic process"/>
    <property type="evidence" value="ECO:0007669"/>
    <property type="project" value="TreeGrafter"/>
</dbReference>
<dbReference type="PANTHER" id="PTHR12563:SF17">
    <property type="entry name" value="DIHYDROXYACETONE PHOSPHATE ACYLTRANSFERASE"/>
    <property type="match status" value="1"/>
</dbReference>
<dbReference type="GO" id="GO:0061630">
    <property type="term" value="F:ubiquitin protein ligase activity"/>
    <property type="evidence" value="ECO:0007669"/>
    <property type="project" value="InterPro"/>
</dbReference>
<comment type="caution">
    <text evidence="8">The sequence shown here is derived from an EMBL/GenBank/DDBJ whole genome shotgun (WGS) entry which is preliminary data.</text>
</comment>
<dbReference type="EMBL" id="JAUCMV010000005">
    <property type="protein sequence ID" value="KAK0396377.1"/>
    <property type="molecule type" value="Genomic_DNA"/>
</dbReference>